<accession>A0ACC1TD94</accession>
<gene>
    <name evidence="1" type="ORF">NM688_g920</name>
</gene>
<dbReference type="Proteomes" id="UP001148662">
    <property type="component" value="Unassembled WGS sequence"/>
</dbReference>
<dbReference type="EMBL" id="JANHOG010000088">
    <property type="protein sequence ID" value="KAJ3558446.1"/>
    <property type="molecule type" value="Genomic_DNA"/>
</dbReference>
<evidence type="ECO:0000313" key="2">
    <source>
        <dbReference type="Proteomes" id="UP001148662"/>
    </source>
</evidence>
<protein>
    <submittedName>
        <fullName evidence="1">Uncharacterized protein</fullName>
    </submittedName>
</protein>
<comment type="caution">
    <text evidence="1">The sequence shown here is derived from an EMBL/GenBank/DDBJ whole genome shotgun (WGS) entry which is preliminary data.</text>
</comment>
<keyword evidence="2" id="KW-1185">Reference proteome</keyword>
<name>A0ACC1TD94_9APHY</name>
<reference evidence="1" key="1">
    <citation type="submission" date="2022-07" db="EMBL/GenBank/DDBJ databases">
        <title>Genome Sequence of Phlebia brevispora.</title>
        <authorList>
            <person name="Buettner E."/>
        </authorList>
    </citation>
    <scope>NUCLEOTIDE SEQUENCE</scope>
    <source>
        <strain evidence="1">MPL23</strain>
    </source>
</reference>
<organism evidence="1 2">
    <name type="scientific">Phlebia brevispora</name>
    <dbReference type="NCBI Taxonomy" id="194682"/>
    <lineage>
        <taxon>Eukaryota</taxon>
        <taxon>Fungi</taxon>
        <taxon>Dikarya</taxon>
        <taxon>Basidiomycota</taxon>
        <taxon>Agaricomycotina</taxon>
        <taxon>Agaricomycetes</taxon>
        <taxon>Polyporales</taxon>
        <taxon>Meruliaceae</taxon>
        <taxon>Phlebia</taxon>
    </lineage>
</organism>
<proteinExistence type="predicted"/>
<evidence type="ECO:0000313" key="1">
    <source>
        <dbReference type="EMBL" id="KAJ3558446.1"/>
    </source>
</evidence>
<sequence>MPQARTGGDRTESTIKPIDALSAHRITSGQVVIDLQTAVKELVENSLDAGATSIEVRFKNYGLDSIEVIDNGTGISSVDYDAVALKHHTSKLSSFDDLTSVATFGFRGEALSSLCALADSLTVVTATDSEAPMGTVLEFDKQGKLRDKNGRVARQRGTTVTVSGLFKSLPVRRKELERNAKREFGKALHLLNVYALVPCAQENGGVKLICSNQPAGGKKTEQLHTDGSLSIRASISALWGPKTLNHLDDLDLKFEVETEHSVLRRLKNMGSVNDSGSSNEVQVRGIISRFAINCGRSSADRQFFYINGRPCQPSKVQRAFNEVYRTFNATQSPLVIADFILPKDSLDINVSPDKRTIFIHSEDNLVQALKAALEERFAPERSTYNVRPGASQTPIKVHGPQSSQRANLQLTTKASVDESSAESAFAKAKDKDKPVPLFLEDSDDEQEGRMVIPKTSSQGAPTEAASHDDPTMGFGRPVLLLDTLDQSVDAREAPITANSEAIDAAEVETASMDVELTSAVELPGHASQGEQPSGFTGVTGGVAEHTEQVDTEETRTASQFTPSAVAPAPSPARSSSFEETIHQIPPPRFLARSRTSSSNTSAYAATHATKRTSSILQPSIRQASAPSKPSTSAKGGADQMVLSTSGAGWNLQRQDAESGSAERARKRLKSSDGGKRTFKSLLAGYALPGSQTSTTAAEVEEESEEEGGKEILADDINSDNMDEDMDELDESSIPSVHVVSPEALAPGTNAADAIDLTQQPSADVEMAVASTLEDEGSEDDADLPEIVKSDRRDTVTLEYDMAELEACWRRMRDQSAPGPDFSQQVLVQDPDLTRDAGLSNAEDTARADEALSRIIEKADFASMEVVGQFNLGFIVVRRRKEKGASSGQASGSIDDLFIVDQHAADEKYNFETLQRTTKIESQKLFRPLELSAADELVALGNLDVLQQNGFEVNVASESASEMPRVHRLSLVAQPVSKNTVFDLSDLEELIHLLQDQPNGQMVRCSKARSMFAMRACRMSVMVGTPLTSKQMTTVIRHMGTIHQPWNCPHGRPTMRHLSDISSSGWNNTRPRQIDWQSFLNDGNRENSS</sequence>